<dbReference type="Pfam" id="PF13714">
    <property type="entry name" value="PEP_mutase"/>
    <property type="match status" value="1"/>
</dbReference>
<proteinExistence type="predicted"/>
<gene>
    <name evidence="1" type="ORF">JQS30_08360</name>
</gene>
<dbReference type="SUPFAM" id="SSF51621">
    <property type="entry name" value="Phosphoenolpyruvate/pyruvate domain"/>
    <property type="match status" value="1"/>
</dbReference>
<dbReference type="Gene3D" id="3.20.20.60">
    <property type="entry name" value="Phosphoenolpyruvate-binding domains"/>
    <property type="match status" value="1"/>
</dbReference>
<protein>
    <submittedName>
        <fullName evidence="1">Isocitrate lyase/phosphoenolpyruvate mutase family protein</fullName>
    </submittedName>
</protein>
<dbReference type="InterPro" id="IPR039556">
    <property type="entry name" value="ICL/PEPM"/>
</dbReference>
<sequence length="277" mass="28533">MCAKPVNVSNQAQEFSNLHHRDGPFVIPNPWDVGSAVMLAGLGYRALATTSGGLAASLGVLDRAEDVTLEHTLANVEAIAGATTLPVSADFEDGFAVDAAGVGENFARLATTGAVGGSIEDTTGEETAPIRSFADAVERVEAAVAAVRGAGFPFTLTARAENFLYGRPDLDDTIARLKAFAAAGADVVYAPALPDADAIRRVCAEVDAPVNVLLGVGNSLSVRELFQAGATRVSLGSALSRAAYGAFVKAAREVLEAGTCDFTTESLSMADMRKLLG</sequence>
<dbReference type="KEGG" id="nav:JQS30_08360"/>
<evidence type="ECO:0000313" key="1">
    <source>
        <dbReference type="EMBL" id="QSB03842.1"/>
    </source>
</evidence>
<name>A0A895XJ42_9ACTN</name>
<reference evidence="1" key="1">
    <citation type="submission" date="2021-02" db="EMBL/GenBank/DDBJ databases">
        <title>Natronoglycomyces albus gen. nov., sp. nov, a haloalkaliphilic actinobacterium from a soda solonchak soil.</title>
        <authorList>
            <person name="Sorokin D.Y."/>
            <person name="Khijniak T.V."/>
            <person name="Zakharycheva A.P."/>
            <person name="Boueva O.V."/>
            <person name="Ariskina E.V."/>
            <person name="Hahnke R.L."/>
            <person name="Bunk B."/>
            <person name="Sproer C."/>
            <person name="Schumann P."/>
            <person name="Evtushenko L.I."/>
            <person name="Kublanov I.V."/>
        </authorList>
    </citation>
    <scope>NUCLEOTIDE SEQUENCE</scope>
    <source>
        <strain evidence="1">DSM 106290</strain>
    </source>
</reference>
<dbReference type="AlphaFoldDB" id="A0A895XJ42"/>
<organism evidence="1 2">
    <name type="scientific">Natronoglycomyces albus</name>
    <dbReference type="NCBI Taxonomy" id="2811108"/>
    <lineage>
        <taxon>Bacteria</taxon>
        <taxon>Bacillati</taxon>
        <taxon>Actinomycetota</taxon>
        <taxon>Actinomycetes</taxon>
        <taxon>Glycomycetales</taxon>
        <taxon>Glycomycetaceae</taxon>
        <taxon>Natronoglycomyces</taxon>
    </lineage>
</organism>
<dbReference type="EMBL" id="CP070496">
    <property type="protein sequence ID" value="QSB03842.1"/>
    <property type="molecule type" value="Genomic_DNA"/>
</dbReference>
<dbReference type="PANTHER" id="PTHR42905:SF16">
    <property type="entry name" value="CARBOXYPHOSPHONOENOLPYRUVATE PHOSPHONOMUTASE-LIKE PROTEIN (AFU_ORTHOLOGUE AFUA_5G07230)"/>
    <property type="match status" value="1"/>
</dbReference>
<dbReference type="PANTHER" id="PTHR42905">
    <property type="entry name" value="PHOSPHOENOLPYRUVATE CARBOXYLASE"/>
    <property type="match status" value="1"/>
</dbReference>
<keyword evidence="1" id="KW-0456">Lyase</keyword>
<dbReference type="GO" id="GO:0016829">
    <property type="term" value="F:lyase activity"/>
    <property type="evidence" value="ECO:0007669"/>
    <property type="project" value="UniProtKB-KW"/>
</dbReference>
<evidence type="ECO:0000313" key="2">
    <source>
        <dbReference type="Proteomes" id="UP000662939"/>
    </source>
</evidence>
<accession>A0A895XJ42</accession>
<dbReference type="Proteomes" id="UP000662939">
    <property type="component" value="Chromosome"/>
</dbReference>
<dbReference type="CDD" id="cd00377">
    <property type="entry name" value="ICL_PEPM"/>
    <property type="match status" value="1"/>
</dbReference>
<dbReference type="InterPro" id="IPR040442">
    <property type="entry name" value="Pyrv_kinase-like_dom_sf"/>
</dbReference>
<dbReference type="InterPro" id="IPR015813">
    <property type="entry name" value="Pyrv/PenolPyrv_kinase-like_dom"/>
</dbReference>
<keyword evidence="2" id="KW-1185">Reference proteome</keyword>
<dbReference type="RefSeq" id="WP_213169842.1">
    <property type="nucleotide sequence ID" value="NZ_CP070496.1"/>
</dbReference>
<dbReference type="Gene3D" id="6.10.250.2750">
    <property type="match status" value="1"/>
</dbReference>